<reference evidence="2" key="1">
    <citation type="submission" date="2019-07" db="EMBL/GenBank/DDBJ databases">
        <title>Genomic Encyclopedia of Type Strains, Phase IV (KMG-IV): sequencing the most valuable type-strain genomes for metagenomic binning, comparative biology and taxonomic classification.</title>
        <authorList>
            <person name="Goeker M."/>
        </authorList>
    </citation>
    <scope>NUCLEOTIDE SEQUENCE</scope>
    <source>
        <strain evidence="2">DSM 44596</strain>
    </source>
</reference>
<organism evidence="2">
    <name type="scientific">Nocardia globerula</name>
    <dbReference type="NCBI Taxonomy" id="1818"/>
    <lineage>
        <taxon>Bacteria</taxon>
        <taxon>Bacillati</taxon>
        <taxon>Actinomycetota</taxon>
        <taxon>Actinomycetes</taxon>
        <taxon>Mycobacteriales</taxon>
        <taxon>Nocardiaceae</taxon>
        <taxon>Nocardia</taxon>
    </lineage>
</organism>
<comment type="caution">
    <text evidence="2">The sequence shown here is derived from an EMBL/GenBank/DDBJ whole genome shotgun (WGS) entry which is preliminary data.</text>
</comment>
<sequence length="52" mass="5661">MYESNLFSDSSATESAEIEKTAEELASERTASVAERSNADTAEQRQSQLFSG</sequence>
<dbReference type="AlphaFoldDB" id="A0A652YZ38"/>
<name>A0A652YZ38_NOCGL</name>
<proteinExistence type="predicted"/>
<gene>
    <name evidence="2" type="ORF">FNL38_1011185</name>
</gene>
<feature type="region of interest" description="Disordered" evidence="1">
    <location>
        <begin position="1"/>
        <end position="52"/>
    </location>
</feature>
<dbReference type="EMBL" id="VNIQ01000001">
    <property type="protein sequence ID" value="TYQ08808.1"/>
    <property type="molecule type" value="Genomic_DNA"/>
</dbReference>
<feature type="compositionally biased region" description="Basic and acidic residues" evidence="1">
    <location>
        <begin position="17"/>
        <end position="27"/>
    </location>
</feature>
<protein>
    <submittedName>
        <fullName evidence="2">Uncharacterized protein</fullName>
    </submittedName>
</protein>
<feature type="compositionally biased region" description="Polar residues" evidence="1">
    <location>
        <begin position="1"/>
        <end position="14"/>
    </location>
</feature>
<evidence type="ECO:0000256" key="1">
    <source>
        <dbReference type="SAM" id="MobiDB-lite"/>
    </source>
</evidence>
<evidence type="ECO:0000313" key="2">
    <source>
        <dbReference type="EMBL" id="TYQ08808.1"/>
    </source>
</evidence>
<feature type="compositionally biased region" description="Polar residues" evidence="1">
    <location>
        <begin position="39"/>
        <end position="52"/>
    </location>
</feature>
<accession>A0A652YZ38</accession>